<evidence type="ECO:0000313" key="1">
    <source>
        <dbReference type="EMBL" id="MCS3953192.1"/>
    </source>
</evidence>
<evidence type="ECO:0008006" key="3">
    <source>
        <dbReference type="Google" id="ProtNLM"/>
    </source>
</evidence>
<dbReference type="AlphaFoldDB" id="A0A9X2UB26"/>
<dbReference type="EMBL" id="JANUBB010000018">
    <property type="protein sequence ID" value="MCS3953192.1"/>
    <property type="molecule type" value="Genomic_DNA"/>
</dbReference>
<proteinExistence type="predicted"/>
<dbReference type="RefSeq" id="WP_259082517.1">
    <property type="nucleotide sequence ID" value="NZ_JANUBB010000018.1"/>
</dbReference>
<evidence type="ECO:0000313" key="2">
    <source>
        <dbReference type="Proteomes" id="UP001155010"/>
    </source>
</evidence>
<accession>A0A9X2UB26</accession>
<dbReference type="InterPro" id="IPR027417">
    <property type="entry name" value="P-loop_NTPase"/>
</dbReference>
<dbReference type="Pfam" id="PF13469">
    <property type="entry name" value="Sulfotransfer_3"/>
    <property type="match status" value="1"/>
</dbReference>
<dbReference type="SUPFAM" id="SSF52540">
    <property type="entry name" value="P-loop containing nucleoside triphosphate hydrolases"/>
    <property type="match status" value="1"/>
</dbReference>
<organism evidence="1 2">
    <name type="scientific">Salinibacter ruber</name>
    <dbReference type="NCBI Taxonomy" id="146919"/>
    <lineage>
        <taxon>Bacteria</taxon>
        <taxon>Pseudomonadati</taxon>
        <taxon>Rhodothermota</taxon>
        <taxon>Rhodothermia</taxon>
        <taxon>Rhodothermales</taxon>
        <taxon>Salinibacteraceae</taxon>
        <taxon>Salinibacter</taxon>
    </lineage>
</organism>
<dbReference type="Proteomes" id="UP001155010">
    <property type="component" value="Unassembled WGS sequence"/>
</dbReference>
<reference evidence="1" key="1">
    <citation type="submission" date="2022-08" db="EMBL/GenBank/DDBJ databases">
        <title>Genomic Encyclopedia of Type Strains, Phase V (KMG-V): Genome sequencing to study the core and pangenomes of soil and plant-associated prokaryotes.</title>
        <authorList>
            <person name="Whitman W."/>
        </authorList>
    </citation>
    <scope>NUCLEOTIDE SEQUENCE</scope>
    <source>
        <strain evidence="1">SP2017</strain>
    </source>
</reference>
<gene>
    <name evidence="1" type="ORF">GGP83_003167</name>
</gene>
<sequence>MISQVPLVYIASNGHSGSTLLDLLLGAHPTVWTLEEAQNLPWELRNRRAPCGCGQPVEQDDFWQAVLDDIPLEIEGYHIGYFRNIAQVGKVLRWKILPDLFRNEISDEWRPAVQEYGTTNAQYFEAVRAEAEERTGTDIEWVVDNSKDPYRLFWLQHSGMFRTRAIHLVKDPRAFVYSMTKDDPADLTAVFRYTARWIIENAIIAAVVGKSIFDENVRRVTYDELAQHPKQTMQSIGDWLGLDYDPSRVDTFREYENHALSGNMMRWRESEEDIYYDESWRQHLPAPIARLIFLLASPFARDCGYPELHEANQ</sequence>
<comment type="caution">
    <text evidence="1">The sequence shown here is derived from an EMBL/GenBank/DDBJ whole genome shotgun (WGS) entry which is preliminary data.</text>
</comment>
<protein>
    <recommendedName>
        <fullName evidence="3">Sulfotransferase</fullName>
    </recommendedName>
</protein>
<dbReference type="Gene3D" id="3.40.50.300">
    <property type="entry name" value="P-loop containing nucleotide triphosphate hydrolases"/>
    <property type="match status" value="1"/>
</dbReference>
<name>A0A9X2UB26_9BACT</name>